<evidence type="ECO:0000259" key="5">
    <source>
        <dbReference type="Pfam" id="PF01416"/>
    </source>
</evidence>
<evidence type="ECO:0000256" key="1">
    <source>
        <dbReference type="ARBA" id="ARBA00009375"/>
    </source>
</evidence>
<evidence type="ECO:0000313" key="7">
    <source>
        <dbReference type="Proteomes" id="UP000678393"/>
    </source>
</evidence>
<dbReference type="InterPro" id="IPR020103">
    <property type="entry name" value="PsdUridine_synth_cat_dom_sf"/>
</dbReference>
<dbReference type="GO" id="GO:0009982">
    <property type="term" value="F:pseudouridine synthase activity"/>
    <property type="evidence" value="ECO:0007669"/>
    <property type="project" value="InterPro"/>
</dbReference>
<dbReference type="NCBIfam" id="TIGR00071">
    <property type="entry name" value="hisT_truA"/>
    <property type="match status" value="1"/>
</dbReference>
<organism evidence="6 7">
    <name type="scientific">Candidula unifasciata</name>
    <dbReference type="NCBI Taxonomy" id="100452"/>
    <lineage>
        <taxon>Eukaryota</taxon>
        <taxon>Metazoa</taxon>
        <taxon>Spiralia</taxon>
        <taxon>Lophotrochozoa</taxon>
        <taxon>Mollusca</taxon>
        <taxon>Gastropoda</taxon>
        <taxon>Heterobranchia</taxon>
        <taxon>Euthyneura</taxon>
        <taxon>Panpulmonata</taxon>
        <taxon>Eupulmonata</taxon>
        <taxon>Stylommatophora</taxon>
        <taxon>Helicina</taxon>
        <taxon>Helicoidea</taxon>
        <taxon>Geomitridae</taxon>
        <taxon>Candidula</taxon>
    </lineage>
</organism>
<dbReference type="Pfam" id="PF01416">
    <property type="entry name" value="PseudoU_synth_1"/>
    <property type="match status" value="1"/>
</dbReference>
<dbReference type="InterPro" id="IPR020097">
    <property type="entry name" value="PsdUridine_synth_TruA_a/b_dom"/>
</dbReference>
<evidence type="ECO:0000256" key="2">
    <source>
        <dbReference type="ARBA" id="ARBA00022694"/>
    </source>
</evidence>
<evidence type="ECO:0000256" key="3">
    <source>
        <dbReference type="ARBA" id="ARBA00023235"/>
    </source>
</evidence>
<dbReference type="GO" id="GO:0005634">
    <property type="term" value="C:nucleus"/>
    <property type="evidence" value="ECO:0007669"/>
    <property type="project" value="TreeGrafter"/>
</dbReference>
<dbReference type="CDD" id="cd02569">
    <property type="entry name" value="PseudoU_synth_ScPus3"/>
    <property type="match status" value="1"/>
</dbReference>
<dbReference type="FunFam" id="3.30.70.580:FF:000007">
    <property type="entry name" value="tRNA pseudouridine synthase"/>
    <property type="match status" value="1"/>
</dbReference>
<feature type="region of interest" description="Disordered" evidence="4">
    <location>
        <begin position="318"/>
        <end position="376"/>
    </location>
</feature>
<dbReference type="EMBL" id="CAJHNH020002201">
    <property type="protein sequence ID" value="CAG5125894.1"/>
    <property type="molecule type" value="Genomic_DNA"/>
</dbReference>
<name>A0A8S3Z8F0_9EUPU</name>
<dbReference type="GO" id="GO:1990481">
    <property type="term" value="P:mRNA pseudouridine synthesis"/>
    <property type="evidence" value="ECO:0007669"/>
    <property type="project" value="TreeGrafter"/>
</dbReference>
<dbReference type="AlphaFoldDB" id="A0A8S3Z8F0"/>
<feature type="region of interest" description="Disordered" evidence="4">
    <location>
        <begin position="403"/>
        <end position="434"/>
    </location>
</feature>
<dbReference type="Proteomes" id="UP000678393">
    <property type="component" value="Unassembled WGS sequence"/>
</dbReference>
<feature type="compositionally biased region" description="Basic and acidic residues" evidence="4">
    <location>
        <begin position="356"/>
        <end position="367"/>
    </location>
</feature>
<proteinExistence type="inferred from homology"/>
<dbReference type="Gene3D" id="3.30.70.580">
    <property type="entry name" value="Pseudouridine synthase I, catalytic domain, N-terminal subdomain"/>
    <property type="match status" value="1"/>
</dbReference>
<keyword evidence="3" id="KW-0413">Isomerase</keyword>
<keyword evidence="2" id="KW-0819">tRNA processing</keyword>
<feature type="domain" description="Pseudouridine synthase I TruA alpha/beta" evidence="5">
    <location>
        <begin position="722"/>
        <end position="821"/>
    </location>
</feature>
<reference evidence="6" key="1">
    <citation type="submission" date="2021-04" db="EMBL/GenBank/DDBJ databases">
        <authorList>
            <consortium name="Molecular Ecology Group"/>
        </authorList>
    </citation>
    <scope>NUCLEOTIDE SEQUENCE</scope>
</reference>
<dbReference type="InterPro" id="IPR020094">
    <property type="entry name" value="TruA/RsuA/RluB/E/F_N"/>
</dbReference>
<protein>
    <recommendedName>
        <fullName evidence="5">Pseudouridine synthase I TruA alpha/beta domain-containing protein</fullName>
    </recommendedName>
</protein>
<dbReference type="InterPro" id="IPR001406">
    <property type="entry name" value="PsdUridine_synth_TruA"/>
</dbReference>
<feature type="compositionally biased region" description="Low complexity" evidence="4">
    <location>
        <begin position="324"/>
        <end position="334"/>
    </location>
</feature>
<sequence length="822" mass="90767">MMAEIKHEIPKDAMTALMSEAAPLGTTNGTGGIGVKKFKGNKIGCGELRKYLYAVEIYRQASMLRKGREVHKIYVNVHKGVSFLDDRFTLTEFGKMVLENGSVRAGRARNVRQIVVARETLYCSGTGGCRRACGGYGSCVSGCDKIKVRGHKCSFRVKLTMRLGFVDHWFVEILGSHNCYIEDGETPNDVDRMLADYETKSSDGEDSSICSSQRESPLVDAAAALAANQNVTSFFPPNSSHHTSPSVLLASAHCPLNVPLFPESYLMTVARNAAAAIAMSNGTSHTRCQPSPLSLSMKHERSPDMVVHETMNGLLHPSVFRMLPPSTSSTSPPTGDNGCSPHTPTTDAIDLSTPKIKKEEGAQDLKRSSSSSPAEAAFRHSLSPFLNHSHSLSSRSRVNIPACHESDKSSSNGHGQSTNQKNIPGENIPDSFNALSSASPKSVLNSIPATQRFSSSLILPSPNSPSISKNHRYLKGGFRNLKPYVVPNQNVVGSTPSWAELERGFAGEHPDEIKHSRLHIEELDKDLINRVQQLEAHVTQLRNIVLKQDGDNHGHKKQQREFDFTKYNTRHVALKIAYLGWDYHGFVVQEDTDKTIEAALFEALLKTRLIETREASNYHRCGRTDKGVSALGQVISIDLRTNLLSGVGVKQREDGTACTRPGDNTTEIRYVYILNKVLPPEIRVLAWAPVDTEFSARFSCKKRTYKYYFPKGNLDIQKMNEAAAKLVGEHDFRNLCKMDVGNGVVNFTRKILRADVAVFTEVDGGYSMCELTIVGLAFLWHQIRCIVSVLFLVAQGKEDAMIVEELLDVEKNPRKPQYAMAS</sequence>
<feature type="non-terminal residue" evidence="6">
    <location>
        <position position="822"/>
    </location>
</feature>
<dbReference type="InterPro" id="IPR041707">
    <property type="entry name" value="Pus3-like"/>
</dbReference>
<dbReference type="PANTHER" id="PTHR11142">
    <property type="entry name" value="PSEUDOURIDYLATE SYNTHASE"/>
    <property type="match status" value="1"/>
</dbReference>
<comment type="similarity">
    <text evidence="1">Belongs to the tRNA pseudouridine synthase TruA family.</text>
</comment>
<feature type="compositionally biased region" description="Polar residues" evidence="4">
    <location>
        <begin position="409"/>
        <end position="422"/>
    </location>
</feature>
<evidence type="ECO:0000256" key="4">
    <source>
        <dbReference type="SAM" id="MobiDB-lite"/>
    </source>
</evidence>
<keyword evidence="7" id="KW-1185">Reference proteome</keyword>
<dbReference type="InterPro" id="IPR020095">
    <property type="entry name" value="PsdUridine_synth_TruA_C"/>
</dbReference>
<dbReference type="OrthoDB" id="25767at2759"/>
<accession>A0A8S3Z8F0</accession>
<gene>
    <name evidence="6" type="ORF">CUNI_LOCUS11452</name>
</gene>
<dbReference type="GO" id="GO:0003723">
    <property type="term" value="F:RNA binding"/>
    <property type="evidence" value="ECO:0007669"/>
    <property type="project" value="InterPro"/>
</dbReference>
<dbReference type="SUPFAM" id="SSF55120">
    <property type="entry name" value="Pseudouridine synthase"/>
    <property type="match status" value="1"/>
</dbReference>
<dbReference type="Gene3D" id="3.30.70.660">
    <property type="entry name" value="Pseudouridine synthase I, catalytic domain, C-terminal subdomain"/>
    <property type="match status" value="1"/>
</dbReference>
<dbReference type="HAMAP" id="MF_00171">
    <property type="entry name" value="TruA"/>
    <property type="match status" value="1"/>
</dbReference>
<dbReference type="GO" id="GO:0005737">
    <property type="term" value="C:cytoplasm"/>
    <property type="evidence" value="ECO:0007669"/>
    <property type="project" value="TreeGrafter"/>
</dbReference>
<evidence type="ECO:0000313" key="6">
    <source>
        <dbReference type="EMBL" id="CAG5125894.1"/>
    </source>
</evidence>
<dbReference type="GO" id="GO:0031119">
    <property type="term" value="P:tRNA pseudouridine synthesis"/>
    <property type="evidence" value="ECO:0007669"/>
    <property type="project" value="TreeGrafter"/>
</dbReference>
<comment type="caution">
    <text evidence="6">The sequence shown here is derived from an EMBL/GenBank/DDBJ whole genome shotgun (WGS) entry which is preliminary data.</text>
</comment>
<dbReference type="PANTHER" id="PTHR11142:SF5">
    <property type="entry name" value="TRNA PSEUDOURIDINE(38_39) SYNTHASE"/>
    <property type="match status" value="1"/>
</dbReference>